<dbReference type="AlphaFoldDB" id="A0AAV2BS03"/>
<keyword evidence="2" id="KW-1185">Reference proteome</keyword>
<evidence type="ECO:0000313" key="1">
    <source>
        <dbReference type="EMBL" id="CAL1298500.1"/>
    </source>
</evidence>
<name>A0AAV2BS03_9ARAC</name>
<reference evidence="1 2" key="1">
    <citation type="submission" date="2024-04" db="EMBL/GenBank/DDBJ databases">
        <authorList>
            <person name="Rising A."/>
            <person name="Reimegard J."/>
            <person name="Sonavane S."/>
            <person name="Akerstrom W."/>
            <person name="Nylinder S."/>
            <person name="Hedman E."/>
            <person name="Kallberg Y."/>
        </authorList>
    </citation>
    <scope>NUCLEOTIDE SEQUENCE [LARGE SCALE GENOMIC DNA]</scope>
</reference>
<dbReference type="Proteomes" id="UP001497382">
    <property type="component" value="Unassembled WGS sequence"/>
</dbReference>
<sequence length="55" mass="6477">HRISRFNVPRTGISGRKLTDTQNVQRNGEHFWIIAVVLKALRILDVPYWWYPIGS</sequence>
<dbReference type="EMBL" id="CAXIEN010000463">
    <property type="protein sequence ID" value="CAL1298500.1"/>
    <property type="molecule type" value="Genomic_DNA"/>
</dbReference>
<protein>
    <submittedName>
        <fullName evidence="1">Uncharacterized protein</fullName>
    </submittedName>
</protein>
<accession>A0AAV2BS03</accession>
<organism evidence="1 2">
    <name type="scientific">Larinioides sclopetarius</name>
    <dbReference type="NCBI Taxonomy" id="280406"/>
    <lineage>
        <taxon>Eukaryota</taxon>
        <taxon>Metazoa</taxon>
        <taxon>Ecdysozoa</taxon>
        <taxon>Arthropoda</taxon>
        <taxon>Chelicerata</taxon>
        <taxon>Arachnida</taxon>
        <taxon>Araneae</taxon>
        <taxon>Araneomorphae</taxon>
        <taxon>Entelegynae</taxon>
        <taxon>Araneoidea</taxon>
        <taxon>Araneidae</taxon>
        <taxon>Larinioides</taxon>
    </lineage>
</organism>
<feature type="non-terminal residue" evidence="1">
    <location>
        <position position="1"/>
    </location>
</feature>
<gene>
    <name evidence="1" type="ORF">LARSCL_LOCUS20867</name>
</gene>
<evidence type="ECO:0000313" key="2">
    <source>
        <dbReference type="Proteomes" id="UP001497382"/>
    </source>
</evidence>
<comment type="caution">
    <text evidence="1">The sequence shown here is derived from an EMBL/GenBank/DDBJ whole genome shotgun (WGS) entry which is preliminary data.</text>
</comment>
<proteinExistence type="predicted"/>